<organism evidence="5 6">
    <name type="scientific">Sphingobacterium ginsenosidimutans</name>
    <dbReference type="NCBI Taxonomy" id="687845"/>
    <lineage>
        <taxon>Bacteria</taxon>
        <taxon>Pseudomonadati</taxon>
        <taxon>Bacteroidota</taxon>
        <taxon>Sphingobacteriia</taxon>
        <taxon>Sphingobacteriales</taxon>
        <taxon>Sphingobacteriaceae</taxon>
        <taxon>Sphingobacterium</taxon>
    </lineage>
</organism>
<feature type="transmembrane region" description="Helical" evidence="2">
    <location>
        <begin position="6"/>
        <end position="26"/>
    </location>
</feature>
<dbReference type="PANTHER" id="PTHR34978:SF3">
    <property type="entry name" value="SLR0241 PROTEIN"/>
    <property type="match status" value="1"/>
</dbReference>
<feature type="transmembrane region" description="Helical" evidence="2">
    <location>
        <begin position="264"/>
        <end position="283"/>
    </location>
</feature>
<feature type="domain" description="TonB-dependent receptor plug" evidence="4">
    <location>
        <begin position="433"/>
        <end position="504"/>
    </location>
</feature>
<keyword evidence="1" id="KW-1134">Transmembrane beta strand</keyword>
<feature type="transmembrane region" description="Helical" evidence="2">
    <location>
        <begin position="177"/>
        <end position="196"/>
    </location>
</feature>
<dbReference type="Pfam" id="PF05569">
    <property type="entry name" value="Peptidase_M56"/>
    <property type="match status" value="1"/>
</dbReference>
<evidence type="ECO:0008006" key="7">
    <source>
        <dbReference type="Google" id="ProtNLM"/>
    </source>
</evidence>
<evidence type="ECO:0000313" key="5">
    <source>
        <dbReference type="EMBL" id="GAA4182870.1"/>
    </source>
</evidence>
<sequence length="694" mass="77165">MENLLTYIIQVNLLLSIIYLGYVGLLKGLTFYSLNRGYFLIGGLFAFIYPFLDLKSLFVQRGLDMGLVGEQISFYIEEQEVQEKLTLAGLVEMVFILGAVLLLLKFLFQLLSLLRIHFHSTADQWKTYFFRNVFIPIVPFSFLNKIYVNKGQHMDAELKDIFKHEDIHVKGLHSLDILLFEMILVCCWYNPFVWFMRRAIRQNLEFLTDQQVLNKGIDKQTYQYSLLNVSKKGTSIGLSNQFNFKLLKRRIMMMNKKRSSKIELSKYAFLLPIFLLMGAAFTVSKAEGSIEGVVEKANETTLLKLDDQQRDSTLSVKMAGEAGKLLKEVMGTDTVKIDTSRSKNTTDLLSDQIGSLRLRGTSAVIGNPLFVLDGVVVSKKELDAVAQERIESITVLKDKSATAIYGEKGEKGVVLLTTKAGNATKKSENNLQGKVVGFQVKQDSVGTTKSHTIKYPVDVLYVIDGVKMSSEDMKGVDPNNIESINVLKDASAMVKYGREGKNGVIEVTTKKWARENPDKVSKVAKELKSENKVGETLPLAAFYKANEDKQDVKTVTFEGKSKTDGSQGKATTFTGRGVTHSVTSELIVGKDAVRLRGLSGKEKPLFIVDGQVQLIDIDDLNASDIQSISILKDQNATALYGAAGGNGVIIITTKKNAAQLKETDDKGESLDVKIKKTIKTELDAERKRAEAAKG</sequence>
<feature type="transmembrane region" description="Helical" evidence="2">
    <location>
        <begin position="93"/>
        <end position="116"/>
    </location>
</feature>
<proteinExistence type="inferred from homology"/>
<dbReference type="InterPro" id="IPR052173">
    <property type="entry name" value="Beta-lactam_resp_regulator"/>
</dbReference>
<gene>
    <name evidence="5" type="ORF">GCM10022218_40690</name>
</gene>
<comment type="caution">
    <text evidence="5">The sequence shown here is derived from an EMBL/GenBank/DDBJ whole genome shotgun (WGS) entry which is preliminary data.</text>
</comment>
<keyword evidence="6" id="KW-1185">Reference proteome</keyword>
<dbReference type="InterPro" id="IPR023997">
    <property type="entry name" value="TonB-dep_OMP_SusC/RagA_CS"/>
</dbReference>
<dbReference type="InterPro" id="IPR012910">
    <property type="entry name" value="Plug_dom"/>
</dbReference>
<keyword evidence="1" id="KW-0998">Cell outer membrane</keyword>
<evidence type="ECO:0000313" key="6">
    <source>
        <dbReference type="Proteomes" id="UP001500167"/>
    </source>
</evidence>
<reference evidence="6" key="1">
    <citation type="journal article" date="2019" name="Int. J. Syst. Evol. Microbiol.">
        <title>The Global Catalogue of Microorganisms (GCM) 10K type strain sequencing project: providing services to taxonomists for standard genome sequencing and annotation.</title>
        <authorList>
            <consortium name="The Broad Institute Genomics Platform"/>
            <consortium name="The Broad Institute Genome Sequencing Center for Infectious Disease"/>
            <person name="Wu L."/>
            <person name="Ma J."/>
        </authorList>
    </citation>
    <scope>NUCLEOTIDE SEQUENCE [LARGE SCALE GENOMIC DNA]</scope>
    <source>
        <strain evidence="6">JCM 16722</strain>
    </source>
</reference>
<name>A0ABP8AF37_9SPHI</name>
<dbReference type="Proteomes" id="UP001500167">
    <property type="component" value="Unassembled WGS sequence"/>
</dbReference>
<dbReference type="InterPro" id="IPR008756">
    <property type="entry name" value="Peptidase_M56"/>
</dbReference>
<evidence type="ECO:0000259" key="3">
    <source>
        <dbReference type="Pfam" id="PF05569"/>
    </source>
</evidence>
<dbReference type="RefSeq" id="WP_346087978.1">
    <property type="nucleotide sequence ID" value="NZ_BAAAZK010000008.1"/>
</dbReference>
<accession>A0ABP8AF37</accession>
<dbReference type="CDD" id="cd07341">
    <property type="entry name" value="M56_BlaR1_MecR1_like"/>
    <property type="match status" value="1"/>
</dbReference>
<feature type="domain" description="TonB-dependent receptor plug" evidence="4">
    <location>
        <begin position="589"/>
        <end position="648"/>
    </location>
</feature>
<comment type="similarity">
    <text evidence="1">Belongs to the TonB-dependent receptor family.</text>
</comment>
<evidence type="ECO:0000256" key="1">
    <source>
        <dbReference type="PROSITE-ProRule" id="PRU01360"/>
    </source>
</evidence>
<dbReference type="SUPFAM" id="SSF56935">
    <property type="entry name" value="Porins"/>
    <property type="match status" value="3"/>
</dbReference>
<keyword evidence="1 2" id="KW-0812">Transmembrane</keyword>
<dbReference type="EMBL" id="BAAAZK010000008">
    <property type="protein sequence ID" value="GAA4182870.1"/>
    <property type="molecule type" value="Genomic_DNA"/>
</dbReference>
<evidence type="ECO:0000259" key="4">
    <source>
        <dbReference type="Pfam" id="PF07715"/>
    </source>
</evidence>
<keyword evidence="1" id="KW-0813">Transport</keyword>
<protein>
    <recommendedName>
        <fullName evidence="7">Peptidase M56 domain-containing protein</fullName>
    </recommendedName>
</protein>
<keyword evidence="2" id="KW-1133">Transmembrane helix</keyword>
<dbReference type="PANTHER" id="PTHR34978">
    <property type="entry name" value="POSSIBLE SENSOR-TRANSDUCER PROTEIN BLAR"/>
    <property type="match status" value="1"/>
</dbReference>
<dbReference type="InterPro" id="IPR039426">
    <property type="entry name" value="TonB-dep_rcpt-like"/>
</dbReference>
<feature type="transmembrane region" description="Helical" evidence="2">
    <location>
        <begin position="38"/>
        <end position="58"/>
    </location>
</feature>
<dbReference type="Gene3D" id="2.170.130.10">
    <property type="entry name" value="TonB-dependent receptor, plug domain"/>
    <property type="match status" value="3"/>
</dbReference>
<feature type="domain" description="Peptidase M56" evidence="3">
    <location>
        <begin position="141"/>
        <end position="254"/>
    </location>
</feature>
<dbReference type="InterPro" id="IPR037066">
    <property type="entry name" value="Plug_dom_sf"/>
</dbReference>
<dbReference type="NCBIfam" id="TIGR04057">
    <property type="entry name" value="SusC_RagA_signa"/>
    <property type="match status" value="1"/>
</dbReference>
<keyword evidence="1 2" id="KW-0472">Membrane</keyword>
<dbReference type="Pfam" id="PF07715">
    <property type="entry name" value="Plug"/>
    <property type="match status" value="2"/>
</dbReference>
<comment type="subcellular location">
    <subcellularLocation>
        <location evidence="1">Cell outer membrane</location>
        <topology evidence="1">Multi-pass membrane protein</topology>
    </subcellularLocation>
</comment>
<feature type="transmembrane region" description="Helical" evidence="2">
    <location>
        <begin position="128"/>
        <end position="148"/>
    </location>
</feature>
<dbReference type="PROSITE" id="PS52016">
    <property type="entry name" value="TONB_DEPENDENT_REC_3"/>
    <property type="match status" value="1"/>
</dbReference>
<evidence type="ECO:0000256" key="2">
    <source>
        <dbReference type="SAM" id="Phobius"/>
    </source>
</evidence>